<comment type="caution">
    <text evidence="1">The sequence shown here is derived from an EMBL/GenBank/DDBJ whole genome shotgun (WGS) entry which is preliminary data.</text>
</comment>
<dbReference type="AlphaFoldDB" id="A0A4Z0A8L3"/>
<name>A0A4Z0A8L3_9AGAM</name>
<dbReference type="Proteomes" id="UP000298061">
    <property type="component" value="Unassembled WGS sequence"/>
</dbReference>
<evidence type="ECO:0000313" key="2">
    <source>
        <dbReference type="Proteomes" id="UP000298061"/>
    </source>
</evidence>
<dbReference type="EMBL" id="SFCI01000054">
    <property type="protein sequence ID" value="TFY83085.1"/>
    <property type="molecule type" value="Genomic_DNA"/>
</dbReference>
<reference evidence="1 2" key="1">
    <citation type="submission" date="2019-02" db="EMBL/GenBank/DDBJ databases">
        <title>Genome sequencing of the rare red list fungi Hericium alpestre (H. flagellum).</title>
        <authorList>
            <person name="Buettner E."/>
            <person name="Kellner H."/>
        </authorList>
    </citation>
    <scope>NUCLEOTIDE SEQUENCE [LARGE SCALE GENOMIC DNA]</scope>
    <source>
        <strain evidence="1 2">DSM 108284</strain>
    </source>
</reference>
<protein>
    <submittedName>
        <fullName evidence="1">Uncharacterized protein</fullName>
    </submittedName>
</protein>
<sequence>MLLVLAQASTSYGSWGVAWLDAGDDDDRRSHIHPAMNTASETLTGLAQAGKTSGADLY</sequence>
<keyword evidence="2" id="KW-1185">Reference proteome</keyword>
<gene>
    <name evidence="1" type="ORF">EWM64_g925</name>
</gene>
<accession>A0A4Z0A8L3</accession>
<proteinExistence type="predicted"/>
<evidence type="ECO:0000313" key="1">
    <source>
        <dbReference type="EMBL" id="TFY83085.1"/>
    </source>
</evidence>
<organism evidence="1 2">
    <name type="scientific">Hericium alpestre</name>
    <dbReference type="NCBI Taxonomy" id="135208"/>
    <lineage>
        <taxon>Eukaryota</taxon>
        <taxon>Fungi</taxon>
        <taxon>Dikarya</taxon>
        <taxon>Basidiomycota</taxon>
        <taxon>Agaricomycotina</taxon>
        <taxon>Agaricomycetes</taxon>
        <taxon>Russulales</taxon>
        <taxon>Hericiaceae</taxon>
        <taxon>Hericium</taxon>
    </lineage>
</organism>